<dbReference type="GO" id="GO:0008081">
    <property type="term" value="F:phosphoric diester hydrolase activity"/>
    <property type="evidence" value="ECO:0007669"/>
    <property type="project" value="InterPro"/>
</dbReference>
<dbReference type="OrthoDB" id="1058301at2759"/>
<keyword evidence="3" id="KW-1185">Reference proteome</keyword>
<dbReference type="EMBL" id="LXPE01000041">
    <property type="protein sequence ID" value="OBA25825.1"/>
    <property type="molecule type" value="Genomic_DNA"/>
</dbReference>
<dbReference type="Pfam" id="PF03009">
    <property type="entry name" value="GDPD"/>
    <property type="match status" value="1"/>
</dbReference>
<dbReference type="GO" id="GO:0006629">
    <property type="term" value="P:lipid metabolic process"/>
    <property type="evidence" value="ECO:0007669"/>
    <property type="project" value="InterPro"/>
</dbReference>
<dbReference type="InterPro" id="IPR017946">
    <property type="entry name" value="PLC-like_Pdiesterase_TIM-brl"/>
</dbReference>
<gene>
    <name evidence="2" type="ORF">HANVADRAFT_53637</name>
</gene>
<sequence length="342" mass="40689">MSLKLEVMGHRGNKQFCELDLKDPKFIRENSIEAFTYSLITVPSCEYIETDLRLTKDKRVVIIHDNVLKRCYGIDHEKTIDEISFKELTEYGVPSFESFLNWFLNIYKKEKKIVLDIKSVVPLELLDYLEKEILEYITNKKDLEIIKRNFILGLWTSKQVDYISNGRNLLKQLPKINITLSIPTFINDVYKNDFNFIGCSVHYVSLWDSSNLQKLFDFIIKHKDVYNNENPFVLTIWTVNEKDIILQTLKSVRQHIFKTPNFDGFNLLKIALCTDNPQLMNKLFIVDDIFNKNQYELKISRFSMYKKLFLFNIISYALYSNWFRYEIKGYSFIYILRRISGI</sequence>
<dbReference type="SUPFAM" id="SSF51695">
    <property type="entry name" value="PLC-like phosphodiesterases"/>
    <property type="match status" value="1"/>
</dbReference>
<evidence type="ECO:0000313" key="2">
    <source>
        <dbReference type="EMBL" id="OBA25825.1"/>
    </source>
</evidence>
<protein>
    <submittedName>
        <fullName evidence="2">PLC-like phosphodiesterase</fullName>
    </submittedName>
</protein>
<dbReference type="Gene3D" id="3.20.20.190">
    <property type="entry name" value="Phosphatidylinositol (PI) phosphodiesterase"/>
    <property type="match status" value="1"/>
</dbReference>
<dbReference type="Proteomes" id="UP000092321">
    <property type="component" value="Unassembled WGS sequence"/>
</dbReference>
<name>A0A1B7TAV9_9ASCO</name>
<dbReference type="PROSITE" id="PS51704">
    <property type="entry name" value="GP_PDE"/>
    <property type="match status" value="1"/>
</dbReference>
<dbReference type="InterPro" id="IPR030395">
    <property type="entry name" value="GP_PDE_dom"/>
</dbReference>
<organism evidence="2 3">
    <name type="scientific">Hanseniaspora valbyensis NRRL Y-1626</name>
    <dbReference type="NCBI Taxonomy" id="766949"/>
    <lineage>
        <taxon>Eukaryota</taxon>
        <taxon>Fungi</taxon>
        <taxon>Dikarya</taxon>
        <taxon>Ascomycota</taxon>
        <taxon>Saccharomycotina</taxon>
        <taxon>Saccharomycetes</taxon>
        <taxon>Saccharomycodales</taxon>
        <taxon>Saccharomycodaceae</taxon>
        <taxon>Hanseniaspora</taxon>
    </lineage>
</organism>
<proteinExistence type="predicted"/>
<evidence type="ECO:0000313" key="3">
    <source>
        <dbReference type="Proteomes" id="UP000092321"/>
    </source>
</evidence>
<evidence type="ECO:0000259" key="1">
    <source>
        <dbReference type="PROSITE" id="PS51704"/>
    </source>
</evidence>
<dbReference type="AlphaFoldDB" id="A0A1B7TAV9"/>
<dbReference type="PANTHER" id="PTHR43805:SF1">
    <property type="entry name" value="GP-PDE DOMAIN-CONTAINING PROTEIN"/>
    <property type="match status" value="1"/>
</dbReference>
<accession>A0A1B7TAV9</accession>
<dbReference type="PANTHER" id="PTHR43805">
    <property type="entry name" value="GLYCEROPHOSPHORYL DIESTER PHOSPHODIESTERASE"/>
    <property type="match status" value="1"/>
</dbReference>
<feature type="domain" description="GP-PDE" evidence="1">
    <location>
        <begin position="5"/>
        <end position="284"/>
    </location>
</feature>
<reference evidence="3" key="1">
    <citation type="journal article" date="2016" name="Proc. Natl. Acad. Sci. U.S.A.">
        <title>Comparative genomics of biotechnologically important yeasts.</title>
        <authorList>
            <person name="Riley R."/>
            <person name="Haridas S."/>
            <person name="Wolfe K.H."/>
            <person name="Lopes M.R."/>
            <person name="Hittinger C.T."/>
            <person name="Goeker M."/>
            <person name="Salamov A.A."/>
            <person name="Wisecaver J.H."/>
            <person name="Long T.M."/>
            <person name="Calvey C.H."/>
            <person name="Aerts A.L."/>
            <person name="Barry K.W."/>
            <person name="Choi C."/>
            <person name="Clum A."/>
            <person name="Coughlan A.Y."/>
            <person name="Deshpande S."/>
            <person name="Douglass A.P."/>
            <person name="Hanson S.J."/>
            <person name="Klenk H.-P."/>
            <person name="LaButti K.M."/>
            <person name="Lapidus A."/>
            <person name="Lindquist E.A."/>
            <person name="Lipzen A.M."/>
            <person name="Meier-Kolthoff J.P."/>
            <person name="Ohm R.A."/>
            <person name="Otillar R.P."/>
            <person name="Pangilinan J.L."/>
            <person name="Peng Y."/>
            <person name="Rokas A."/>
            <person name="Rosa C.A."/>
            <person name="Scheuner C."/>
            <person name="Sibirny A.A."/>
            <person name="Slot J.C."/>
            <person name="Stielow J.B."/>
            <person name="Sun H."/>
            <person name="Kurtzman C.P."/>
            <person name="Blackwell M."/>
            <person name="Grigoriev I.V."/>
            <person name="Jeffries T.W."/>
        </authorList>
    </citation>
    <scope>NUCLEOTIDE SEQUENCE [LARGE SCALE GENOMIC DNA]</scope>
    <source>
        <strain evidence="3">NRRL Y-1626</strain>
    </source>
</reference>
<comment type="caution">
    <text evidence="2">The sequence shown here is derived from an EMBL/GenBank/DDBJ whole genome shotgun (WGS) entry which is preliminary data.</text>
</comment>